<organism evidence="3">
    <name type="scientific">Castellaniella ginsengisoli</name>
    <dbReference type="NCBI Taxonomy" id="546114"/>
    <lineage>
        <taxon>Bacteria</taxon>
        <taxon>Pseudomonadati</taxon>
        <taxon>Pseudomonadota</taxon>
        <taxon>Betaproteobacteria</taxon>
        <taxon>Burkholderiales</taxon>
        <taxon>Alcaligenaceae</taxon>
        <taxon>Castellaniella</taxon>
    </lineage>
</organism>
<evidence type="ECO:0000313" key="3">
    <source>
        <dbReference type="EMBL" id="XDJ47947.1"/>
    </source>
</evidence>
<protein>
    <submittedName>
        <fullName evidence="3">DUF2933 domain-containing protein</fullName>
    </submittedName>
</protein>
<keyword evidence="2" id="KW-1133">Transmembrane helix</keyword>
<keyword evidence="2" id="KW-0472">Membrane</keyword>
<feature type="transmembrane region" description="Helical" evidence="2">
    <location>
        <begin position="32"/>
        <end position="53"/>
    </location>
</feature>
<dbReference type="AlphaFoldDB" id="A0AB39D0X8"/>
<accession>A0AB39D0X8</accession>
<feature type="region of interest" description="Disordered" evidence="1">
    <location>
        <begin position="62"/>
        <end position="86"/>
    </location>
</feature>
<feature type="compositionally biased region" description="Polar residues" evidence="1">
    <location>
        <begin position="76"/>
        <end position="86"/>
    </location>
</feature>
<sequence>MKCDIKMMLKAGAGLAAVIAVAYATFPAARELITALAPALFFLICPLMMFFMMKGMHSCHKEQETTQREAPAVPLSETSNIVDERR</sequence>
<dbReference type="RefSeq" id="WP_290198988.1">
    <property type="nucleotide sequence ID" value="NZ_CP158254.1"/>
</dbReference>
<reference evidence="3" key="1">
    <citation type="submission" date="2024-05" db="EMBL/GenBank/DDBJ databases">
        <authorList>
            <person name="Luo Y.-C."/>
            <person name="Nicholds J."/>
            <person name="Mortimer T."/>
            <person name="Maboni G."/>
        </authorList>
    </citation>
    <scope>NUCLEOTIDE SEQUENCE</scope>
    <source>
        <strain evidence="3">151836</strain>
    </source>
</reference>
<dbReference type="Pfam" id="PF11666">
    <property type="entry name" value="DUF2933"/>
    <property type="match status" value="1"/>
</dbReference>
<proteinExistence type="predicted"/>
<dbReference type="EMBL" id="CP158254">
    <property type="protein sequence ID" value="XDJ47947.1"/>
    <property type="molecule type" value="Genomic_DNA"/>
</dbReference>
<feature type="transmembrane region" description="Helical" evidence="2">
    <location>
        <begin position="7"/>
        <end position="26"/>
    </location>
</feature>
<evidence type="ECO:0000256" key="2">
    <source>
        <dbReference type="SAM" id="Phobius"/>
    </source>
</evidence>
<evidence type="ECO:0000256" key="1">
    <source>
        <dbReference type="SAM" id="MobiDB-lite"/>
    </source>
</evidence>
<name>A0AB39D0X8_9BURK</name>
<gene>
    <name evidence="3" type="ORF">ABRZ04_02435</name>
</gene>
<dbReference type="InterPro" id="IPR021682">
    <property type="entry name" value="DUF2933"/>
</dbReference>
<keyword evidence="2" id="KW-0812">Transmembrane</keyword>